<evidence type="ECO:0000256" key="2">
    <source>
        <dbReference type="ARBA" id="ARBA00022598"/>
    </source>
</evidence>
<dbReference type="AlphaFoldDB" id="A0A382F0U4"/>
<evidence type="ECO:0000256" key="5">
    <source>
        <dbReference type="ARBA" id="ARBA00022840"/>
    </source>
</evidence>
<sequence>MAVSGGSDSLCLAYFSKMYASEFKNKIHVLIVNHKLRNESHKEALKAKGILKKKRIPSKILNWKGKVPKRNIQRNARNIRYSLISNYCSKRNIKFLITAHHTDDQIENFFIRLLRGSGLTGLSSMSESVNYNSNLKIVRPFLSFKKIDLKYITLNFFKTYIKDPSNENEKFLRVRIRKYRRNMEKEGLGTGKIIKTVNNLLSASKALDFYKNKALYKYVSFLPKNKCSINTQIFSDEAGEIIFKSFSDILSLVSGTYYPPRSKKIISLIDRVKKAKFNKSTLGGCIIEKKDNFVLISKEQRKRIRKIPFQLEK</sequence>
<dbReference type="Gene3D" id="3.40.50.620">
    <property type="entry name" value="HUPs"/>
    <property type="match status" value="1"/>
</dbReference>
<gene>
    <name evidence="8" type="ORF">METZ01_LOCUS208551</name>
</gene>
<keyword evidence="3" id="KW-0819">tRNA processing</keyword>
<dbReference type="PANTHER" id="PTHR43033:SF1">
    <property type="entry name" value="TRNA(ILE)-LYSIDINE SYNTHASE-RELATED"/>
    <property type="match status" value="1"/>
</dbReference>
<proteinExistence type="inferred from homology"/>
<dbReference type="Pfam" id="PF01171">
    <property type="entry name" value="ATP_bind_3"/>
    <property type="match status" value="1"/>
</dbReference>
<reference evidence="8" key="1">
    <citation type="submission" date="2018-05" db="EMBL/GenBank/DDBJ databases">
        <authorList>
            <person name="Lanie J.A."/>
            <person name="Ng W.-L."/>
            <person name="Kazmierczak K.M."/>
            <person name="Andrzejewski T.M."/>
            <person name="Davidsen T.M."/>
            <person name="Wayne K.J."/>
            <person name="Tettelin H."/>
            <person name="Glass J.I."/>
            <person name="Rusch D."/>
            <person name="Podicherti R."/>
            <person name="Tsui H.-C.T."/>
            <person name="Winkler M.E."/>
        </authorList>
    </citation>
    <scope>NUCLEOTIDE SEQUENCE</scope>
</reference>
<dbReference type="PANTHER" id="PTHR43033">
    <property type="entry name" value="TRNA(ILE)-LYSIDINE SYNTHASE-RELATED"/>
    <property type="match status" value="1"/>
</dbReference>
<dbReference type="EMBL" id="UINC01046993">
    <property type="protein sequence ID" value="SVB55697.1"/>
    <property type="molecule type" value="Genomic_DNA"/>
</dbReference>
<accession>A0A382F0U4</accession>
<dbReference type="InterPro" id="IPR012094">
    <property type="entry name" value="tRNA_Ile_lys_synt"/>
</dbReference>
<dbReference type="CDD" id="cd01992">
    <property type="entry name" value="TilS_N"/>
    <property type="match status" value="1"/>
</dbReference>
<evidence type="ECO:0000256" key="1">
    <source>
        <dbReference type="ARBA" id="ARBA00013267"/>
    </source>
</evidence>
<dbReference type="GO" id="GO:0005524">
    <property type="term" value="F:ATP binding"/>
    <property type="evidence" value="ECO:0007669"/>
    <property type="project" value="UniProtKB-KW"/>
</dbReference>
<organism evidence="8">
    <name type="scientific">marine metagenome</name>
    <dbReference type="NCBI Taxonomy" id="408172"/>
    <lineage>
        <taxon>unclassified sequences</taxon>
        <taxon>metagenomes</taxon>
        <taxon>ecological metagenomes</taxon>
    </lineage>
</organism>
<evidence type="ECO:0000256" key="6">
    <source>
        <dbReference type="ARBA" id="ARBA00048539"/>
    </source>
</evidence>
<feature type="domain" description="tRNA(Ile)-lysidine/2-thiocytidine synthase N-terminal" evidence="7">
    <location>
        <begin position="2"/>
        <end position="178"/>
    </location>
</feature>
<evidence type="ECO:0000256" key="3">
    <source>
        <dbReference type="ARBA" id="ARBA00022694"/>
    </source>
</evidence>
<dbReference type="InterPro" id="IPR012795">
    <property type="entry name" value="tRNA_Ile_lys_synt_N"/>
</dbReference>
<comment type="catalytic activity">
    <reaction evidence="6">
        <text>cytidine(34) in tRNA(Ile2) + L-lysine + ATP = lysidine(34) in tRNA(Ile2) + AMP + diphosphate + H(+)</text>
        <dbReference type="Rhea" id="RHEA:43744"/>
        <dbReference type="Rhea" id="RHEA-COMP:10625"/>
        <dbReference type="Rhea" id="RHEA-COMP:10670"/>
        <dbReference type="ChEBI" id="CHEBI:15378"/>
        <dbReference type="ChEBI" id="CHEBI:30616"/>
        <dbReference type="ChEBI" id="CHEBI:32551"/>
        <dbReference type="ChEBI" id="CHEBI:33019"/>
        <dbReference type="ChEBI" id="CHEBI:82748"/>
        <dbReference type="ChEBI" id="CHEBI:83665"/>
        <dbReference type="ChEBI" id="CHEBI:456215"/>
        <dbReference type="EC" id="6.3.4.19"/>
    </reaction>
</comment>
<dbReference type="InterPro" id="IPR014729">
    <property type="entry name" value="Rossmann-like_a/b/a_fold"/>
</dbReference>
<evidence type="ECO:0000259" key="7">
    <source>
        <dbReference type="Pfam" id="PF01171"/>
    </source>
</evidence>
<dbReference type="InterPro" id="IPR011063">
    <property type="entry name" value="TilS/TtcA_N"/>
</dbReference>
<keyword evidence="4" id="KW-0547">Nucleotide-binding</keyword>
<dbReference type="GO" id="GO:0032267">
    <property type="term" value="F:tRNA(Ile)-lysidine synthase activity"/>
    <property type="evidence" value="ECO:0007669"/>
    <property type="project" value="UniProtKB-EC"/>
</dbReference>
<keyword evidence="5" id="KW-0067">ATP-binding</keyword>
<dbReference type="SUPFAM" id="SSF52402">
    <property type="entry name" value="Adenine nucleotide alpha hydrolases-like"/>
    <property type="match status" value="1"/>
</dbReference>
<dbReference type="GO" id="GO:0008033">
    <property type="term" value="P:tRNA processing"/>
    <property type="evidence" value="ECO:0007669"/>
    <property type="project" value="UniProtKB-KW"/>
</dbReference>
<evidence type="ECO:0000313" key="8">
    <source>
        <dbReference type="EMBL" id="SVB55697.1"/>
    </source>
</evidence>
<keyword evidence="2" id="KW-0436">Ligase</keyword>
<protein>
    <recommendedName>
        <fullName evidence="1">tRNA(Ile)-lysidine synthetase</fullName>
        <ecNumber evidence="1">6.3.4.19</ecNumber>
    </recommendedName>
</protein>
<dbReference type="HAMAP" id="MF_01161">
    <property type="entry name" value="tRNA_Ile_lys_synt"/>
    <property type="match status" value="1"/>
</dbReference>
<evidence type="ECO:0000256" key="4">
    <source>
        <dbReference type="ARBA" id="ARBA00022741"/>
    </source>
</evidence>
<dbReference type="NCBIfam" id="TIGR02432">
    <property type="entry name" value="lysidine_TilS_N"/>
    <property type="match status" value="1"/>
</dbReference>
<name>A0A382F0U4_9ZZZZ</name>
<dbReference type="EC" id="6.3.4.19" evidence="1"/>